<dbReference type="Proteomes" id="UP000018031">
    <property type="component" value="Unassembled WGS sequence"/>
</dbReference>
<name>T1CR55_9PORP</name>
<dbReference type="AlphaFoldDB" id="T1CR55"/>
<dbReference type="EMBL" id="BAOU01000032">
    <property type="protein sequence ID" value="GAD05563.1"/>
    <property type="molecule type" value="Genomic_DNA"/>
</dbReference>
<reference evidence="1 2" key="2">
    <citation type="journal article" date="2013" name="Genome Announc.">
        <title>Draft Genome Sequences of Porphyromonas crevioricanis JCM 15906T and Porphyromonas cansulci JCM 13913T Isolated from a Canine Oral Cavity.</title>
        <authorList>
            <person name="Sakamoto M."/>
            <person name="Tanaka N."/>
            <person name="Shiwa Y."/>
            <person name="Yoshikawa H."/>
            <person name="Ohkuma M."/>
        </authorList>
    </citation>
    <scope>NUCLEOTIDE SEQUENCE [LARGE SCALE GENOMIC DNA]</scope>
    <source>
        <strain evidence="1 2">JCM 15906</strain>
    </source>
</reference>
<protein>
    <submittedName>
        <fullName evidence="1">Uncharacterized protein</fullName>
    </submittedName>
</protein>
<reference evidence="2" key="1">
    <citation type="journal article" date="2013" name="Genome">
        <title>Draft Genome Sequences of Porphyromonas crevioricanis JCM 15906T and Porphyromonas cansulci JCM 13913T Isolated from a Canine Oral Cavity.</title>
        <authorList>
            <person name="Sakamoto M."/>
            <person name="Tanaka N."/>
            <person name="Shiwa Y."/>
            <person name="Yoshikawa H."/>
            <person name="Ohkuma M."/>
        </authorList>
    </citation>
    <scope>NUCLEOTIDE SEQUENCE [LARGE SCALE GENOMIC DNA]</scope>
    <source>
        <strain evidence="2">JCM 15906</strain>
    </source>
</reference>
<evidence type="ECO:0000313" key="1">
    <source>
        <dbReference type="EMBL" id="GAD05563.1"/>
    </source>
</evidence>
<gene>
    <name evidence="1" type="ORF">PORCRE_1268</name>
</gene>
<evidence type="ECO:0000313" key="2">
    <source>
        <dbReference type="Proteomes" id="UP000018031"/>
    </source>
</evidence>
<sequence>MYIHVKTIEDLSKKKSKKKGLNIGLNILPFWGGECSSKKPYSSGF</sequence>
<accession>T1CR55</accession>
<comment type="caution">
    <text evidence="1">The sequence shown here is derived from an EMBL/GenBank/DDBJ whole genome shotgun (WGS) entry which is preliminary data.</text>
</comment>
<organism evidence="1 2">
    <name type="scientific">Porphyromonas crevioricanis JCM 15906</name>
    <dbReference type="NCBI Taxonomy" id="1305617"/>
    <lineage>
        <taxon>Bacteria</taxon>
        <taxon>Pseudomonadati</taxon>
        <taxon>Bacteroidota</taxon>
        <taxon>Bacteroidia</taxon>
        <taxon>Bacteroidales</taxon>
        <taxon>Porphyromonadaceae</taxon>
        <taxon>Porphyromonas</taxon>
    </lineage>
</organism>
<proteinExistence type="predicted"/>